<dbReference type="InterPro" id="IPR038354">
    <property type="entry name" value="VKOR_sf"/>
</dbReference>
<evidence type="ECO:0000256" key="4">
    <source>
        <dbReference type="ARBA" id="ARBA00022719"/>
    </source>
</evidence>
<gene>
    <name evidence="12" type="ORF">A19Y_1072</name>
</gene>
<dbReference type="Pfam" id="PF07884">
    <property type="entry name" value="VKOR"/>
    <property type="match status" value="1"/>
</dbReference>
<dbReference type="InterPro" id="IPR036249">
    <property type="entry name" value="Thioredoxin-like_sf"/>
</dbReference>
<sequence>MIRRRSTPWIHQKSRFIIASVAAFGAVIAAYLTFVKLTGGSAACPTTGCDQVLESPYAIVFGLPLPLFGLVAYIIMAGMAVSPWLINTETQKSLRTKTEDWTWILMFAQASAMMIFSFYLMYIMAFVIKALCIYCTASAICSISLFLLVLLGKDWEDRGQLFFIAVVVAMITLIGTLAVYAPINSPRAEESQFNITTISDPANIELAEYLTQSGAKMYGAFWCGHCHDQKQLFGQQAVDKMPYIECDKEGKNPQLDLCKAKNIESYPTWEIKGKMYTGIQSLEKLSEVSGYKGSRAFGTR</sequence>
<dbReference type="CDD" id="cd12916">
    <property type="entry name" value="VKOR_1"/>
    <property type="match status" value="1"/>
</dbReference>
<dbReference type="GO" id="GO:0016020">
    <property type="term" value="C:membrane"/>
    <property type="evidence" value="ECO:0007669"/>
    <property type="project" value="UniProtKB-SubCell"/>
</dbReference>
<organism evidence="12 13">
    <name type="scientific">Planktothrix agardhii (strain NIVA-CYA 126/8)</name>
    <dbReference type="NCBI Taxonomy" id="388467"/>
    <lineage>
        <taxon>Bacteria</taxon>
        <taxon>Bacillati</taxon>
        <taxon>Cyanobacteriota</taxon>
        <taxon>Cyanophyceae</taxon>
        <taxon>Oscillatoriophycideae</taxon>
        <taxon>Oscillatoriales</taxon>
        <taxon>Microcoleaceae</taxon>
        <taxon>Planktothrix</taxon>
    </lineage>
</organism>
<feature type="transmembrane region" description="Helical" evidence="10">
    <location>
        <begin position="57"/>
        <end position="81"/>
    </location>
</feature>
<feature type="transmembrane region" description="Helical" evidence="10">
    <location>
        <begin position="126"/>
        <end position="149"/>
    </location>
</feature>
<dbReference type="Gene3D" id="1.20.1440.130">
    <property type="entry name" value="VKOR domain"/>
    <property type="match status" value="1"/>
</dbReference>
<accession>A0A073CET1</accession>
<dbReference type="InterPro" id="IPR044698">
    <property type="entry name" value="VKOR/LTO1"/>
</dbReference>
<dbReference type="RefSeq" id="WP_026797943.1">
    <property type="nucleotide sequence ID" value="NZ_CM002803.1"/>
</dbReference>
<evidence type="ECO:0000256" key="2">
    <source>
        <dbReference type="ARBA" id="ARBA00006214"/>
    </source>
</evidence>
<dbReference type="GO" id="GO:0016491">
    <property type="term" value="F:oxidoreductase activity"/>
    <property type="evidence" value="ECO:0007669"/>
    <property type="project" value="UniProtKB-KW"/>
</dbReference>
<keyword evidence="13" id="KW-1185">Reference proteome</keyword>
<keyword evidence="3 10" id="KW-0812">Transmembrane</keyword>
<dbReference type="PATRIC" id="fig|388467.6.peg.1017"/>
<comment type="subcellular location">
    <subcellularLocation>
        <location evidence="1">Membrane</location>
        <topology evidence="1">Multi-pass membrane protein</topology>
    </subcellularLocation>
</comment>
<evidence type="ECO:0000256" key="3">
    <source>
        <dbReference type="ARBA" id="ARBA00022692"/>
    </source>
</evidence>
<dbReference type="GeneID" id="77287303"/>
<dbReference type="AlphaFoldDB" id="A0A073CET1"/>
<dbReference type="PANTHER" id="PTHR34573:SF1">
    <property type="entry name" value="VITAMIN K EPOXIDE REDUCTASE DOMAIN-CONTAINING PROTEIN"/>
    <property type="match status" value="1"/>
</dbReference>
<evidence type="ECO:0000256" key="10">
    <source>
        <dbReference type="SAM" id="Phobius"/>
    </source>
</evidence>
<dbReference type="SUPFAM" id="SSF52833">
    <property type="entry name" value="Thioredoxin-like"/>
    <property type="match status" value="1"/>
</dbReference>
<evidence type="ECO:0000256" key="1">
    <source>
        <dbReference type="ARBA" id="ARBA00004141"/>
    </source>
</evidence>
<keyword evidence="8" id="KW-1015">Disulfide bond</keyword>
<dbReference type="eggNOG" id="COG4243">
    <property type="taxonomic scope" value="Bacteria"/>
</dbReference>
<evidence type="ECO:0000256" key="8">
    <source>
        <dbReference type="ARBA" id="ARBA00023157"/>
    </source>
</evidence>
<evidence type="ECO:0000256" key="6">
    <source>
        <dbReference type="ARBA" id="ARBA00023002"/>
    </source>
</evidence>
<dbReference type="Gene3D" id="3.40.30.10">
    <property type="entry name" value="Glutaredoxin"/>
    <property type="match status" value="1"/>
</dbReference>
<protein>
    <recommendedName>
        <fullName evidence="11">Vitamin K epoxide reductase domain-containing protein</fullName>
    </recommendedName>
</protein>
<name>A0A073CET1_PLAA1</name>
<feature type="transmembrane region" description="Helical" evidence="10">
    <location>
        <begin position="16"/>
        <end position="37"/>
    </location>
</feature>
<evidence type="ECO:0000256" key="7">
    <source>
        <dbReference type="ARBA" id="ARBA00023136"/>
    </source>
</evidence>
<dbReference type="InterPro" id="IPR012932">
    <property type="entry name" value="VKOR"/>
</dbReference>
<keyword evidence="6" id="KW-0560">Oxidoreductase</keyword>
<feature type="transmembrane region" description="Helical" evidence="10">
    <location>
        <begin position="101"/>
        <end position="120"/>
    </location>
</feature>
<dbReference type="STRING" id="388467.A19Y_1072"/>
<evidence type="ECO:0000256" key="9">
    <source>
        <dbReference type="ARBA" id="ARBA00023284"/>
    </source>
</evidence>
<keyword evidence="7 10" id="KW-0472">Membrane</keyword>
<feature type="transmembrane region" description="Helical" evidence="10">
    <location>
        <begin position="161"/>
        <end position="183"/>
    </location>
</feature>
<evidence type="ECO:0000259" key="11">
    <source>
        <dbReference type="SMART" id="SM00756"/>
    </source>
</evidence>
<evidence type="ECO:0000313" key="12">
    <source>
        <dbReference type="EMBL" id="KEI66183.1"/>
    </source>
</evidence>
<reference evidence="12 13" key="1">
    <citation type="journal article" date="2014" name="Appl. Environ. Microbiol.">
        <title>Elucidation of insertion elements encoded on plasmids and in vitro construction of shuttle vectors from the toxic cyanobacterium Planktothrix.</title>
        <authorList>
            <person name="Christiansen G."/>
            <person name="Goesmann A."/>
            <person name="Kurmayer R."/>
        </authorList>
    </citation>
    <scope>NUCLEOTIDE SEQUENCE [LARGE SCALE GENOMIC DNA]</scope>
    <source>
        <strain evidence="12 13">NIVA-CYA 126/8</strain>
    </source>
</reference>
<dbReference type="Proteomes" id="UP000027395">
    <property type="component" value="Chromosome"/>
</dbReference>
<evidence type="ECO:0000256" key="5">
    <source>
        <dbReference type="ARBA" id="ARBA00022989"/>
    </source>
</evidence>
<feature type="domain" description="Vitamin K epoxide reductase" evidence="11">
    <location>
        <begin position="11"/>
        <end position="153"/>
    </location>
</feature>
<keyword evidence="4" id="KW-0874">Quinone</keyword>
<evidence type="ECO:0000313" key="13">
    <source>
        <dbReference type="Proteomes" id="UP000027395"/>
    </source>
</evidence>
<dbReference type="SMART" id="SM00756">
    <property type="entry name" value="VKc"/>
    <property type="match status" value="1"/>
</dbReference>
<proteinExistence type="inferred from homology"/>
<dbReference type="GO" id="GO:0048038">
    <property type="term" value="F:quinone binding"/>
    <property type="evidence" value="ECO:0007669"/>
    <property type="project" value="UniProtKB-KW"/>
</dbReference>
<comment type="similarity">
    <text evidence="2">Belongs to the VKOR family.</text>
</comment>
<dbReference type="PANTHER" id="PTHR34573">
    <property type="entry name" value="VKC DOMAIN-CONTAINING PROTEIN"/>
    <property type="match status" value="1"/>
</dbReference>
<dbReference type="EMBL" id="CM002803">
    <property type="protein sequence ID" value="KEI66183.1"/>
    <property type="molecule type" value="Genomic_DNA"/>
</dbReference>
<dbReference type="HOGENOM" id="CLU_047345_0_0_3"/>
<keyword evidence="9" id="KW-0676">Redox-active center</keyword>
<keyword evidence="5 10" id="KW-1133">Transmembrane helix</keyword>